<organism evidence="2 3">
    <name type="scientific">Hibiscus sabdariffa</name>
    <name type="common">roselle</name>
    <dbReference type="NCBI Taxonomy" id="183260"/>
    <lineage>
        <taxon>Eukaryota</taxon>
        <taxon>Viridiplantae</taxon>
        <taxon>Streptophyta</taxon>
        <taxon>Embryophyta</taxon>
        <taxon>Tracheophyta</taxon>
        <taxon>Spermatophyta</taxon>
        <taxon>Magnoliopsida</taxon>
        <taxon>eudicotyledons</taxon>
        <taxon>Gunneridae</taxon>
        <taxon>Pentapetalae</taxon>
        <taxon>rosids</taxon>
        <taxon>malvids</taxon>
        <taxon>Malvales</taxon>
        <taxon>Malvaceae</taxon>
        <taxon>Malvoideae</taxon>
        <taxon>Hibiscus</taxon>
    </lineage>
</organism>
<gene>
    <name evidence="2" type="ORF">V6N12_007269</name>
</gene>
<keyword evidence="3" id="KW-1185">Reference proteome</keyword>
<feature type="compositionally biased region" description="Basic and acidic residues" evidence="1">
    <location>
        <begin position="94"/>
        <end position="106"/>
    </location>
</feature>
<dbReference type="EMBL" id="JBBPBM010000009">
    <property type="protein sequence ID" value="KAK8568727.1"/>
    <property type="molecule type" value="Genomic_DNA"/>
</dbReference>
<name>A0ABR2F190_9ROSI</name>
<comment type="caution">
    <text evidence="2">The sequence shown here is derived from an EMBL/GenBank/DDBJ whole genome shotgun (WGS) entry which is preliminary data.</text>
</comment>
<evidence type="ECO:0000313" key="3">
    <source>
        <dbReference type="Proteomes" id="UP001472677"/>
    </source>
</evidence>
<protein>
    <submittedName>
        <fullName evidence="2">Uncharacterized protein</fullName>
    </submittedName>
</protein>
<feature type="region of interest" description="Disordered" evidence="1">
    <location>
        <begin position="90"/>
        <end position="110"/>
    </location>
</feature>
<evidence type="ECO:0000256" key="1">
    <source>
        <dbReference type="SAM" id="MobiDB-lite"/>
    </source>
</evidence>
<proteinExistence type="predicted"/>
<evidence type="ECO:0000313" key="2">
    <source>
        <dbReference type="EMBL" id="KAK8568727.1"/>
    </source>
</evidence>
<reference evidence="2 3" key="1">
    <citation type="journal article" date="2024" name="G3 (Bethesda)">
        <title>Genome assembly of Hibiscus sabdariffa L. provides insights into metabolisms of medicinal natural products.</title>
        <authorList>
            <person name="Kim T."/>
        </authorList>
    </citation>
    <scope>NUCLEOTIDE SEQUENCE [LARGE SCALE GENOMIC DNA]</scope>
    <source>
        <strain evidence="2">TK-2024</strain>
        <tissue evidence="2">Old leaves</tissue>
    </source>
</reference>
<accession>A0ABR2F190</accession>
<sequence>MAKGIRDGGDVTEGSRFMVLHGDCMEVDNTIRLNDLVAKLGLFVKSVGVQARTLLPDRKWKNSDYHVVNKTVLAEWVQVVPSRIDYKGNLPRSCSEHEPQTMEKDGPGNSNPLDEWIHIVVLKELVCALVQRNESMTPTL</sequence>
<dbReference type="Proteomes" id="UP001472677">
    <property type="component" value="Unassembled WGS sequence"/>
</dbReference>